<feature type="compositionally biased region" description="Pro residues" evidence="1">
    <location>
        <begin position="60"/>
        <end position="97"/>
    </location>
</feature>
<feature type="region of interest" description="Disordered" evidence="1">
    <location>
        <begin position="1"/>
        <end position="102"/>
    </location>
</feature>
<evidence type="ECO:0000313" key="3">
    <source>
        <dbReference type="Proteomes" id="UP000193467"/>
    </source>
</evidence>
<comment type="caution">
    <text evidence="2">The sequence shown here is derived from an EMBL/GenBank/DDBJ whole genome shotgun (WGS) entry which is preliminary data.</text>
</comment>
<name>A0A1Y2CMJ4_9BASI</name>
<feature type="compositionally biased region" description="Low complexity" evidence="1">
    <location>
        <begin position="44"/>
        <end position="56"/>
    </location>
</feature>
<dbReference type="AlphaFoldDB" id="A0A1Y2CMJ4"/>
<organism evidence="2 3">
    <name type="scientific">Leucosporidium creatinivorum</name>
    <dbReference type="NCBI Taxonomy" id="106004"/>
    <lineage>
        <taxon>Eukaryota</taxon>
        <taxon>Fungi</taxon>
        <taxon>Dikarya</taxon>
        <taxon>Basidiomycota</taxon>
        <taxon>Pucciniomycotina</taxon>
        <taxon>Microbotryomycetes</taxon>
        <taxon>Leucosporidiales</taxon>
        <taxon>Leucosporidium</taxon>
    </lineage>
</organism>
<dbReference type="Proteomes" id="UP000193467">
    <property type="component" value="Unassembled WGS sequence"/>
</dbReference>
<sequence>MVEREEEEERPCLGPRGRSRRMNEPLPNPSRSPPNGTAPSKLGLLRLQRYLLPLLRRPNRPPPTPPPTTPSPPPTVPLPTLSPPSSPPLQAPPPPLPHALNSVLRTSPSDQAIGLPSARLRSLGSRVLALSARGRAREGGARRLRSREGRVHGGFLRRGQRLLLQRRGGGVVGLKEEEEGLERPFERRRRRTQTLHPISFCFAHNQHESYPLFLLAYPPFAHRTPSRLLPLRFRRSSQSPFDPFGVSL</sequence>
<protein>
    <submittedName>
        <fullName evidence="2">Uncharacterized protein</fullName>
    </submittedName>
</protein>
<accession>A0A1Y2CMJ4</accession>
<gene>
    <name evidence="2" type="ORF">BCR35DRAFT_310919</name>
</gene>
<reference evidence="2 3" key="1">
    <citation type="submission" date="2016-07" db="EMBL/GenBank/DDBJ databases">
        <title>Pervasive Adenine N6-methylation of Active Genes in Fungi.</title>
        <authorList>
            <consortium name="DOE Joint Genome Institute"/>
            <person name="Mondo S.J."/>
            <person name="Dannebaum R.O."/>
            <person name="Kuo R.C."/>
            <person name="Labutti K."/>
            <person name="Haridas S."/>
            <person name="Kuo A."/>
            <person name="Salamov A."/>
            <person name="Ahrendt S.R."/>
            <person name="Lipzen A."/>
            <person name="Sullivan W."/>
            <person name="Andreopoulos W.B."/>
            <person name="Clum A."/>
            <person name="Lindquist E."/>
            <person name="Daum C."/>
            <person name="Ramamoorthy G.K."/>
            <person name="Gryganskyi A."/>
            <person name="Culley D."/>
            <person name="Magnuson J.K."/>
            <person name="James T.Y."/>
            <person name="O'Malley M.A."/>
            <person name="Stajich J.E."/>
            <person name="Spatafora J.W."/>
            <person name="Visel A."/>
            <person name="Grigoriev I.V."/>
        </authorList>
    </citation>
    <scope>NUCLEOTIDE SEQUENCE [LARGE SCALE GENOMIC DNA]</scope>
    <source>
        <strain evidence="2 3">62-1032</strain>
    </source>
</reference>
<proteinExistence type="predicted"/>
<feature type="non-terminal residue" evidence="2">
    <location>
        <position position="248"/>
    </location>
</feature>
<evidence type="ECO:0000313" key="2">
    <source>
        <dbReference type="EMBL" id="ORY47585.1"/>
    </source>
</evidence>
<dbReference type="EMBL" id="MCGR01000116">
    <property type="protein sequence ID" value="ORY47585.1"/>
    <property type="molecule type" value="Genomic_DNA"/>
</dbReference>
<keyword evidence="3" id="KW-1185">Reference proteome</keyword>
<dbReference type="InParanoid" id="A0A1Y2CMJ4"/>
<evidence type="ECO:0000256" key="1">
    <source>
        <dbReference type="SAM" id="MobiDB-lite"/>
    </source>
</evidence>